<organism evidence="2 3">
    <name type="scientific">Aureimonas glaciei</name>
    <dbReference type="NCBI Taxonomy" id="1776957"/>
    <lineage>
        <taxon>Bacteria</taxon>
        <taxon>Pseudomonadati</taxon>
        <taxon>Pseudomonadota</taxon>
        <taxon>Alphaproteobacteria</taxon>
        <taxon>Hyphomicrobiales</taxon>
        <taxon>Aurantimonadaceae</taxon>
        <taxon>Aureimonas</taxon>
    </lineage>
</organism>
<keyword evidence="1" id="KW-0233">DNA recombination</keyword>
<dbReference type="GO" id="GO:0003677">
    <property type="term" value="F:DNA binding"/>
    <property type="evidence" value="ECO:0007669"/>
    <property type="project" value="InterPro"/>
</dbReference>
<dbReference type="GO" id="GO:0015074">
    <property type="term" value="P:DNA integration"/>
    <property type="evidence" value="ECO:0007669"/>
    <property type="project" value="InterPro"/>
</dbReference>
<dbReference type="InterPro" id="IPR011010">
    <property type="entry name" value="DNA_brk_join_enz"/>
</dbReference>
<evidence type="ECO:0000256" key="1">
    <source>
        <dbReference type="ARBA" id="ARBA00023172"/>
    </source>
</evidence>
<dbReference type="Proteomes" id="UP000613160">
    <property type="component" value="Unassembled WGS sequence"/>
</dbReference>
<sequence length="172" mass="19974">MPWICAYTSARVNEITKLRRQDIRKKGDIWYFRITPEAGTVKSGEFRNAPIHPHLVEQGFLEFVGSRGPQEMFYNSRARPVKDDPHPPFKKIAERLAAWVRRLGVTDEDVSPSHGWRHRYKTEGREFDANPLVLDAIQGHAAASEGTKYGEFSLTVMMREMLKMPRYEVEKR</sequence>
<dbReference type="GO" id="GO:0006310">
    <property type="term" value="P:DNA recombination"/>
    <property type="evidence" value="ECO:0007669"/>
    <property type="project" value="UniProtKB-KW"/>
</dbReference>
<keyword evidence="3" id="KW-1185">Reference proteome</keyword>
<reference evidence="2" key="1">
    <citation type="journal article" date="2014" name="Int. J. Syst. Evol. Microbiol.">
        <title>Complete genome sequence of Corynebacterium casei LMG S-19264T (=DSM 44701T), isolated from a smear-ripened cheese.</title>
        <authorList>
            <consortium name="US DOE Joint Genome Institute (JGI-PGF)"/>
            <person name="Walter F."/>
            <person name="Albersmeier A."/>
            <person name="Kalinowski J."/>
            <person name="Ruckert C."/>
        </authorList>
    </citation>
    <scope>NUCLEOTIDE SEQUENCE</scope>
    <source>
        <strain evidence="2">CGMCC 1.15493</strain>
    </source>
</reference>
<comment type="caution">
    <text evidence="2">The sequence shown here is derived from an EMBL/GenBank/DDBJ whole genome shotgun (WGS) entry which is preliminary data.</text>
</comment>
<reference evidence="2" key="2">
    <citation type="submission" date="2020-09" db="EMBL/GenBank/DDBJ databases">
        <authorList>
            <person name="Sun Q."/>
            <person name="Zhou Y."/>
        </authorList>
    </citation>
    <scope>NUCLEOTIDE SEQUENCE</scope>
    <source>
        <strain evidence="2">CGMCC 1.15493</strain>
    </source>
</reference>
<protein>
    <recommendedName>
        <fullName evidence="4">Tyr recombinase domain-containing protein</fullName>
    </recommendedName>
</protein>
<dbReference type="AlphaFoldDB" id="A0A916YFQ9"/>
<proteinExistence type="predicted"/>
<evidence type="ECO:0000313" key="3">
    <source>
        <dbReference type="Proteomes" id="UP000613160"/>
    </source>
</evidence>
<dbReference type="EMBL" id="BMJJ01000021">
    <property type="protein sequence ID" value="GGD42815.1"/>
    <property type="molecule type" value="Genomic_DNA"/>
</dbReference>
<accession>A0A916YFQ9</accession>
<evidence type="ECO:0008006" key="4">
    <source>
        <dbReference type="Google" id="ProtNLM"/>
    </source>
</evidence>
<dbReference type="InterPro" id="IPR013762">
    <property type="entry name" value="Integrase-like_cat_sf"/>
</dbReference>
<evidence type="ECO:0000313" key="2">
    <source>
        <dbReference type="EMBL" id="GGD42815.1"/>
    </source>
</evidence>
<name>A0A916YFQ9_9HYPH</name>
<gene>
    <name evidence="2" type="ORF">GCM10011335_51890</name>
</gene>
<dbReference type="SUPFAM" id="SSF56349">
    <property type="entry name" value="DNA breaking-rejoining enzymes"/>
    <property type="match status" value="1"/>
</dbReference>
<dbReference type="Gene3D" id="1.10.443.10">
    <property type="entry name" value="Intergrase catalytic core"/>
    <property type="match status" value="1"/>
</dbReference>